<evidence type="ECO:0000256" key="1">
    <source>
        <dbReference type="SAM" id="MobiDB-lite"/>
    </source>
</evidence>
<dbReference type="AlphaFoldDB" id="A0A0A8ZIB6"/>
<evidence type="ECO:0000313" key="2">
    <source>
        <dbReference type="EMBL" id="JAD36495.1"/>
    </source>
</evidence>
<accession>A0A0A8ZIB6</accession>
<reference evidence="2" key="1">
    <citation type="submission" date="2014-09" db="EMBL/GenBank/DDBJ databases">
        <authorList>
            <person name="Magalhaes I.L.F."/>
            <person name="Oliveira U."/>
            <person name="Santos F.R."/>
            <person name="Vidigal T.H.D.A."/>
            <person name="Brescovit A.D."/>
            <person name="Santos A.J."/>
        </authorList>
    </citation>
    <scope>NUCLEOTIDE SEQUENCE</scope>
    <source>
        <tissue evidence="2">Shoot tissue taken approximately 20 cm above the soil surface</tissue>
    </source>
</reference>
<feature type="compositionally biased region" description="Basic and acidic residues" evidence="1">
    <location>
        <begin position="90"/>
        <end position="102"/>
    </location>
</feature>
<proteinExistence type="predicted"/>
<reference evidence="2" key="2">
    <citation type="journal article" date="2015" name="Data Brief">
        <title>Shoot transcriptome of the giant reed, Arundo donax.</title>
        <authorList>
            <person name="Barrero R.A."/>
            <person name="Guerrero F.D."/>
            <person name="Moolhuijzen P."/>
            <person name="Goolsby J.A."/>
            <person name="Tidwell J."/>
            <person name="Bellgard S.E."/>
            <person name="Bellgard M.I."/>
        </authorList>
    </citation>
    <scope>NUCLEOTIDE SEQUENCE</scope>
    <source>
        <tissue evidence="2">Shoot tissue taken approximately 20 cm above the soil surface</tissue>
    </source>
</reference>
<organism evidence="2">
    <name type="scientific">Arundo donax</name>
    <name type="common">Giant reed</name>
    <name type="synonym">Donax arundinaceus</name>
    <dbReference type="NCBI Taxonomy" id="35708"/>
    <lineage>
        <taxon>Eukaryota</taxon>
        <taxon>Viridiplantae</taxon>
        <taxon>Streptophyta</taxon>
        <taxon>Embryophyta</taxon>
        <taxon>Tracheophyta</taxon>
        <taxon>Spermatophyta</taxon>
        <taxon>Magnoliopsida</taxon>
        <taxon>Liliopsida</taxon>
        <taxon>Poales</taxon>
        <taxon>Poaceae</taxon>
        <taxon>PACMAD clade</taxon>
        <taxon>Arundinoideae</taxon>
        <taxon>Arundineae</taxon>
        <taxon>Arundo</taxon>
    </lineage>
</organism>
<dbReference type="EMBL" id="GBRH01261400">
    <property type="protein sequence ID" value="JAD36495.1"/>
    <property type="molecule type" value="Transcribed_RNA"/>
</dbReference>
<name>A0A0A8ZIB6_ARUDO</name>
<protein>
    <submittedName>
        <fullName evidence="2">Uncharacterized protein</fullName>
    </submittedName>
</protein>
<sequence length="102" mass="11722">MTTTTCAVWKFSVSTAERKEVSSMEVSTPFLSGRTIGCMETNVVAPMSRLQWYIEDSGVTREKLGKFSIWKQFDYDKPEQLLPESQGQTRHQDDKPKQRLDS</sequence>
<feature type="region of interest" description="Disordered" evidence="1">
    <location>
        <begin position="80"/>
        <end position="102"/>
    </location>
</feature>